<dbReference type="WBParaSite" id="MBELARI_LOCUS8818">
    <property type="protein sequence ID" value="MBELARI_LOCUS8818"/>
    <property type="gene ID" value="MBELARI_LOCUS8818"/>
</dbReference>
<evidence type="ECO:0000313" key="4">
    <source>
        <dbReference type="WBParaSite" id="MBELARI_LOCUS8818"/>
    </source>
</evidence>
<feature type="compositionally biased region" description="Basic and acidic residues" evidence="1">
    <location>
        <begin position="22"/>
        <end position="31"/>
    </location>
</feature>
<reference evidence="4" key="1">
    <citation type="submission" date="2024-02" db="UniProtKB">
        <authorList>
            <consortium name="WormBaseParasite"/>
        </authorList>
    </citation>
    <scope>IDENTIFICATION</scope>
</reference>
<keyword evidence="3" id="KW-1185">Reference proteome</keyword>
<sequence length="234" mass="27048">MNSYGKKLKQRPSVNGLAWEEQEGKSREAEAGSRSIAQKSERTTQTASANIDLPFYLLWLTRKPPVYEKQFTWFKKNELPRGTGLDPKTGLPAPWNLISRDASEQLLVGKPTGSFLVRVSERIWGYTVSYVVGNECLSDTKYELTERQACLQKQLTSFLRVIFESKLWQQNNVVKTHDRYAQSHYFTFGTNQSQEFLDVLQWKHLRPLISSMLYILDQGELNRDLLLEALEMCC</sequence>
<dbReference type="AlphaFoldDB" id="A0AAF3JBM4"/>
<accession>A0AAF3JBM4</accession>
<protein>
    <recommendedName>
        <fullName evidence="2">SH2 domain-containing protein</fullName>
    </recommendedName>
</protein>
<evidence type="ECO:0000259" key="2">
    <source>
        <dbReference type="Pfam" id="PF00017"/>
    </source>
</evidence>
<evidence type="ECO:0000256" key="1">
    <source>
        <dbReference type="SAM" id="MobiDB-lite"/>
    </source>
</evidence>
<feature type="domain" description="SH2" evidence="2">
    <location>
        <begin position="98"/>
        <end position="135"/>
    </location>
</feature>
<feature type="compositionally biased region" description="Basic residues" evidence="1">
    <location>
        <begin position="1"/>
        <end position="10"/>
    </location>
</feature>
<feature type="region of interest" description="Disordered" evidence="1">
    <location>
        <begin position="1"/>
        <end position="43"/>
    </location>
</feature>
<dbReference type="Pfam" id="PF00017">
    <property type="entry name" value="SH2"/>
    <property type="match status" value="1"/>
</dbReference>
<dbReference type="GO" id="GO:0005737">
    <property type="term" value="C:cytoplasm"/>
    <property type="evidence" value="ECO:0007669"/>
    <property type="project" value="TreeGrafter"/>
</dbReference>
<evidence type="ECO:0000313" key="3">
    <source>
        <dbReference type="Proteomes" id="UP000887575"/>
    </source>
</evidence>
<organism evidence="3 4">
    <name type="scientific">Mesorhabditis belari</name>
    <dbReference type="NCBI Taxonomy" id="2138241"/>
    <lineage>
        <taxon>Eukaryota</taxon>
        <taxon>Metazoa</taxon>
        <taxon>Ecdysozoa</taxon>
        <taxon>Nematoda</taxon>
        <taxon>Chromadorea</taxon>
        <taxon>Rhabditida</taxon>
        <taxon>Rhabditina</taxon>
        <taxon>Rhabditomorpha</taxon>
        <taxon>Rhabditoidea</taxon>
        <taxon>Rhabditidae</taxon>
        <taxon>Mesorhabditinae</taxon>
        <taxon>Mesorhabditis</taxon>
    </lineage>
</organism>
<proteinExistence type="predicted"/>
<dbReference type="SUPFAM" id="SSF55550">
    <property type="entry name" value="SH2 domain"/>
    <property type="match status" value="1"/>
</dbReference>
<dbReference type="PANTHER" id="PTHR14388">
    <property type="entry name" value="T CELL-SPECIFIC ADAPTER PROTEIN TSAD"/>
    <property type="match status" value="1"/>
</dbReference>
<name>A0AAF3JBM4_9BILA</name>
<dbReference type="Proteomes" id="UP000887575">
    <property type="component" value="Unassembled WGS sequence"/>
</dbReference>
<dbReference type="InterPro" id="IPR036860">
    <property type="entry name" value="SH2_dom_sf"/>
</dbReference>
<dbReference type="InterPro" id="IPR000980">
    <property type="entry name" value="SH2"/>
</dbReference>
<dbReference type="PANTHER" id="PTHR14388:SF17">
    <property type="entry name" value="SH2 DOMAIN-CONTAINING PROTEIN"/>
    <property type="match status" value="1"/>
</dbReference>
<dbReference type="Gene3D" id="3.30.505.10">
    <property type="entry name" value="SH2 domain"/>
    <property type="match status" value="1"/>
</dbReference>